<reference evidence="9 10" key="1">
    <citation type="submission" date="2017-10" db="EMBL/GenBank/DDBJ databases">
        <title>Paenichitinophaga pekingensis gen. nov., sp. nov., isolated from activated sludge.</title>
        <authorList>
            <person name="Jin D."/>
            <person name="Kong X."/>
            <person name="Deng Y."/>
            <person name="Bai Z."/>
        </authorList>
    </citation>
    <scope>NUCLEOTIDE SEQUENCE [LARGE SCALE GENOMIC DNA]</scope>
    <source>
        <strain evidence="9 10">13</strain>
    </source>
</reference>
<dbReference type="RefSeq" id="WP_098196032.1">
    <property type="nucleotide sequence ID" value="NZ_CP023777.1"/>
</dbReference>
<evidence type="ECO:0000313" key="9">
    <source>
        <dbReference type="EMBL" id="ATL49665.1"/>
    </source>
</evidence>
<dbReference type="GO" id="GO:0009279">
    <property type="term" value="C:cell outer membrane"/>
    <property type="evidence" value="ECO:0007669"/>
    <property type="project" value="UniProtKB-SubCell"/>
</dbReference>
<evidence type="ECO:0000259" key="7">
    <source>
        <dbReference type="Pfam" id="PF07980"/>
    </source>
</evidence>
<feature type="domain" description="RagB/SusD" evidence="7">
    <location>
        <begin position="357"/>
        <end position="466"/>
    </location>
</feature>
<comment type="subcellular location">
    <subcellularLocation>
        <location evidence="1">Cell outer membrane</location>
    </subcellularLocation>
</comment>
<dbReference type="CDD" id="cd08977">
    <property type="entry name" value="SusD"/>
    <property type="match status" value="1"/>
</dbReference>
<accession>A0A291R0G1</accession>
<keyword evidence="6" id="KW-1133">Transmembrane helix</keyword>
<dbReference type="AlphaFoldDB" id="A0A291R0G1"/>
<dbReference type="Proteomes" id="UP000220133">
    <property type="component" value="Chromosome"/>
</dbReference>
<dbReference type="PROSITE" id="PS51257">
    <property type="entry name" value="PROKAR_LIPOPROTEIN"/>
    <property type="match status" value="1"/>
</dbReference>
<gene>
    <name evidence="9" type="ORF">COR50_22195</name>
</gene>
<feature type="domain" description="SusD-like N-terminal" evidence="8">
    <location>
        <begin position="76"/>
        <end position="231"/>
    </location>
</feature>
<dbReference type="EMBL" id="CP023777">
    <property type="protein sequence ID" value="ATL49665.1"/>
    <property type="molecule type" value="Genomic_DNA"/>
</dbReference>
<proteinExistence type="inferred from homology"/>
<protein>
    <submittedName>
        <fullName evidence="9">RagB/SusD family nutrient uptake outer membrane protein</fullName>
    </submittedName>
</protein>
<keyword evidence="6" id="KW-0812">Transmembrane</keyword>
<organism evidence="9 10">
    <name type="scientific">Chitinophaga caeni</name>
    <dbReference type="NCBI Taxonomy" id="2029983"/>
    <lineage>
        <taxon>Bacteria</taxon>
        <taxon>Pseudomonadati</taxon>
        <taxon>Bacteroidota</taxon>
        <taxon>Chitinophagia</taxon>
        <taxon>Chitinophagales</taxon>
        <taxon>Chitinophagaceae</taxon>
        <taxon>Chitinophaga</taxon>
    </lineage>
</organism>
<name>A0A291R0G1_9BACT</name>
<evidence type="ECO:0000256" key="4">
    <source>
        <dbReference type="ARBA" id="ARBA00023136"/>
    </source>
</evidence>
<comment type="similarity">
    <text evidence="2">Belongs to the SusD family.</text>
</comment>
<keyword evidence="5" id="KW-0998">Cell outer membrane</keyword>
<evidence type="ECO:0000259" key="8">
    <source>
        <dbReference type="Pfam" id="PF14322"/>
    </source>
</evidence>
<keyword evidence="10" id="KW-1185">Reference proteome</keyword>
<evidence type="ECO:0000256" key="3">
    <source>
        <dbReference type="ARBA" id="ARBA00022729"/>
    </source>
</evidence>
<evidence type="ECO:0000256" key="5">
    <source>
        <dbReference type="ARBA" id="ARBA00023237"/>
    </source>
</evidence>
<dbReference type="Pfam" id="PF07980">
    <property type="entry name" value="SusD_RagB"/>
    <property type="match status" value="1"/>
</dbReference>
<sequence length="503" mass="55956">MNKNKKLIYKCLAVLGISGMMMMTACEKDLEYVSYGDLNAVIKTPEGANAALSAAYSGLAGGTDWQGGWCAGTYGWRTQAMMTTDEGVCAWGNDWSKMQTLNFTPDFDWVTHNYGRYLPYISRIAITMDNIQNLSMDEDLKSRYIAELKGLRAHYAELLYFAYGPLTIITDPVIAADPNAAPVPRPTSEQMAAQIEKDYLEAAEVLPDKFTGNDYGRFSKAAALTGLMKLYMHDKQWDKAVTVGQQIKTLGYSLDENYEDVFSIKNKGGASNEIILPIVCTATGGDQYTNMWLAHALPADYKDPSGINLTAWGGYKMPWKSYDKFDPADKRLNVLLEEYPVGKDPAGNTIYKNARTAGDIGAVPVKFAPDPSKANAQKSAVDFPVYRYADVLLMLAESINESNGGPNQEAYDAINAVRHRAGVDSIPMGLNKTQFLDKVKDERLFELWGEGWRRDDLIRWNMFIQRAVDDGSATAEPYKVLYPLPRSAVNQSNGVIKQNEFYN</sequence>
<dbReference type="Pfam" id="PF14322">
    <property type="entry name" value="SusD-like_3"/>
    <property type="match status" value="1"/>
</dbReference>
<dbReference type="KEGG" id="cbae:COR50_22195"/>
<evidence type="ECO:0000313" key="10">
    <source>
        <dbReference type="Proteomes" id="UP000220133"/>
    </source>
</evidence>
<keyword evidence="4 6" id="KW-0472">Membrane</keyword>
<evidence type="ECO:0000256" key="2">
    <source>
        <dbReference type="ARBA" id="ARBA00006275"/>
    </source>
</evidence>
<dbReference type="SUPFAM" id="SSF48452">
    <property type="entry name" value="TPR-like"/>
    <property type="match status" value="1"/>
</dbReference>
<evidence type="ECO:0000256" key="1">
    <source>
        <dbReference type="ARBA" id="ARBA00004442"/>
    </source>
</evidence>
<dbReference type="InterPro" id="IPR012944">
    <property type="entry name" value="SusD_RagB_dom"/>
</dbReference>
<dbReference type="InterPro" id="IPR011990">
    <property type="entry name" value="TPR-like_helical_dom_sf"/>
</dbReference>
<feature type="transmembrane region" description="Helical" evidence="6">
    <location>
        <begin position="7"/>
        <end position="25"/>
    </location>
</feature>
<dbReference type="InterPro" id="IPR033985">
    <property type="entry name" value="SusD-like_N"/>
</dbReference>
<evidence type="ECO:0000256" key="6">
    <source>
        <dbReference type="SAM" id="Phobius"/>
    </source>
</evidence>
<dbReference type="Gene3D" id="1.25.40.390">
    <property type="match status" value="1"/>
</dbReference>
<dbReference type="OrthoDB" id="636214at2"/>
<keyword evidence="3" id="KW-0732">Signal</keyword>